<gene>
    <name evidence="2" type="ordered locus">HMU07990</name>
</gene>
<dbReference type="Proteomes" id="UP000001522">
    <property type="component" value="Chromosome"/>
</dbReference>
<reference evidence="2 3" key="1">
    <citation type="journal article" date="2010" name="BMC Genomics">
        <title>Comparative genomics and proteomics of Helicobacter mustelae, an ulcerogenic and carcinogenic gastric pathogen.</title>
        <authorList>
            <person name="O'Toole P.W."/>
            <person name="Snelling W.J."/>
            <person name="Canchaya C."/>
            <person name="Forde B.M."/>
            <person name="Hardie K.R."/>
            <person name="Josenhans C."/>
            <person name="Graham R.L.J."/>
            <person name="McMullan G."/>
            <person name="Parkhill J."/>
            <person name="Belda E."/>
            <person name="Bentley S.D."/>
        </authorList>
    </citation>
    <scope>NUCLEOTIDE SEQUENCE [LARGE SCALE GENOMIC DNA]</scope>
    <source>
        <strain evidence="3">ATCC 43772 / LMG 18044 / NCTC 12198 / 12198</strain>
    </source>
</reference>
<organism evidence="2 3">
    <name type="scientific">Helicobacter mustelae (strain ATCC 43772 / CCUG 25715 / CIP 103759 / LMG 18044 / NCTC 12198 / R85-136P)</name>
    <name type="common">Campylobacter mustelae</name>
    <dbReference type="NCBI Taxonomy" id="679897"/>
    <lineage>
        <taxon>Bacteria</taxon>
        <taxon>Pseudomonadati</taxon>
        <taxon>Campylobacterota</taxon>
        <taxon>Epsilonproteobacteria</taxon>
        <taxon>Campylobacterales</taxon>
        <taxon>Helicobacteraceae</taxon>
        <taxon>Helicobacter</taxon>
    </lineage>
</organism>
<dbReference type="EMBL" id="FN555004">
    <property type="protein sequence ID" value="CBG40056.1"/>
    <property type="molecule type" value="Genomic_DNA"/>
</dbReference>
<dbReference type="Pfam" id="PF09982">
    <property type="entry name" value="LpxR"/>
    <property type="match status" value="1"/>
</dbReference>
<dbReference type="InterPro" id="IPR037107">
    <property type="entry name" value="Put_OMP_sf"/>
</dbReference>
<protein>
    <submittedName>
        <fullName evidence="2">Putative outer membrane protein</fullName>
    </submittedName>
</protein>
<dbReference type="RefSeq" id="WP_013023130.1">
    <property type="nucleotide sequence ID" value="NC_013949.1"/>
</dbReference>
<dbReference type="InterPro" id="IPR018707">
    <property type="entry name" value="LpxR"/>
</dbReference>
<proteinExistence type="predicted"/>
<evidence type="ECO:0000313" key="2">
    <source>
        <dbReference type="EMBL" id="CBG40056.1"/>
    </source>
</evidence>
<feature type="region of interest" description="Disordered" evidence="1">
    <location>
        <begin position="23"/>
        <end position="42"/>
    </location>
</feature>
<name>D3UHT3_HELM1</name>
<feature type="compositionally biased region" description="Basic and acidic residues" evidence="1">
    <location>
        <begin position="23"/>
        <end position="41"/>
    </location>
</feature>
<evidence type="ECO:0000313" key="3">
    <source>
        <dbReference type="Proteomes" id="UP000001522"/>
    </source>
</evidence>
<dbReference type="eggNOG" id="COG3528">
    <property type="taxonomic scope" value="Bacteria"/>
</dbReference>
<dbReference type="KEGG" id="hms:HMU07990"/>
<dbReference type="STRING" id="679897.HMU07990"/>
<keyword evidence="3" id="KW-1185">Reference proteome</keyword>
<dbReference type="HOGENOM" id="CLU_055418_0_0_7"/>
<dbReference type="Gene3D" id="2.40.128.140">
    <property type="entry name" value="Outer membrane protein"/>
    <property type="match status" value="1"/>
</dbReference>
<accession>D3UHT3</accession>
<sequence length="343" mass="39155">MKKIALLFFISHFSFAENLTELQTKEPSTESPNKETPKKESSLTPYHKSFFTIITENDAYLNAHVDRFYTAGTNFNYTSKEYLNSWLGYLSYDFRSPKASRWQIAINQDLYTPISRKANPGPKTHPYAGYLSLNFLISQRRENSIEDLQLQIGVVGPDALGKQTQALIHHLTHNPIFYGWNRQLKNEFILNLTYEYIHRFTLLDSRYFSIDVLPGLKVALGNAKTFAGFGGRLRMGYNLKSDFGVEKVNTGFLGSKPYNDAFSFYVFGGVSGSYVIRNIFIQGNSFGPPTDLSLEHFIYDLEFGASIMYKGFRFSYVITRLSKQFQAQRGAHSFGSIVLSFAF</sequence>
<evidence type="ECO:0000256" key="1">
    <source>
        <dbReference type="SAM" id="MobiDB-lite"/>
    </source>
</evidence>
<dbReference type="AlphaFoldDB" id="D3UHT3"/>